<feature type="transmembrane region" description="Helical" evidence="10">
    <location>
        <begin position="12"/>
        <end position="39"/>
    </location>
</feature>
<sequence>MSKRNEADKLGSMSILPLLVKMSVPSMIGLVVLMLYNVVDTIFIGHYSGAMAIAGLAVVMPVNMLIPTFGLAVGVGGGSIISRALGENKLDKANRALGNVLFLSFFSALILTLLSYWTRDFLIELFGGKGEIYSYAAEYFDVVMLGAPFMGVMMGLNNVLRSEGKAQLSMMVMVVSSVFNIALDYYFMAILNMGIRGAGLATFVSQLLTAVFLVVYYAKTNGPLRINMRLVRFDMPMAKEISAIGISTLSRQGGSSVLALVLNNALLKYGGDSAVAVYGVLNRLILFIYTPIFGIVQGFIPVAGYNFGAKSFDRVMSSIRVSIGLTFLIGSLAFLAVFMFSKQMIGVFTNDQTILMIGRNALKIIVLFLPMVGVQIIAASYFQSIGKAKTALWLTMSRQIFILIPLIFLLSPIYGLNGVWYSFPLSDFLALLITFFFFVKEWGRLKQSKLEKEIDKEPALEEACN</sequence>
<feature type="transmembrane region" description="Helical" evidence="10">
    <location>
        <begin position="168"/>
        <end position="188"/>
    </location>
</feature>
<gene>
    <name evidence="11" type="ORF">HNQ88_005136</name>
</gene>
<dbReference type="PANTHER" id="PTHR43823:SF3">
    <property type="entry name" value="MULTIDRUG EXPORT PROTEIN MEPA"/>
    <property type="match status" value="1"/>
</dbReference>
<keyword evidence="6 10" id="KW-0812">Transmembrane</keyword>
<evidence type="ECO:0000256" key="2">
    <source>
        <dbReference type="ARBA" id="ARBA00008417"/>
    </source>
</evidence>
<dbReference type="EMBL" id="JAVDQD010000017">
    <property type="protein sequence ID" value="MDR6242049.1"/>
    <property type="molecule type" value="Genomic_DNA"/>
</dbReference>
<evidence type="ECO:0000256" key="3">
    <source>
        <dbReference type="ARBA" id="ARBA00022106"/>
    </source>
</evidence>
<dbReference type="GO" id="GO:0015297">
    <property type="term" value="F:antiporter activity"/>
    <property type="evidence" value="ECO:0007669"/>
    <property type="project" value="InterPro"/>
</dbReference>
<evidence type="ECO:0000256" key="8">
    <source>
        <dbReference type="ARBA" id="ARBA00023136"/>
    </source>
</evidence>
<dbReference type="Pfam" id="PF01554">
    <property type="entry name" value="MatE"/>
    <property type="match status" value="2"/>
</dbReference>
<evidence type="ECO:0000256" key="4">
    <source>
        <dbReference type="ARBA" id="ARBA00022448"/>
    </source>
</evidence>
<feature type="transmembrane region" description="Helical" evidence="10">
    <location>
        <begin position="96"/>
        <end position="117"/>
    </location>
</feature>
<dbReference type="PANTHER" id="PTHR43823">
    <property type="entry name" value="SPORULATION PROTEIN YKVU"/>
    <property type="match status" value="1"/>
</dbReference>
<dbReference type="InterPro" id="IPR002528">
    <property type="entry name" value="MATE_fam"/>
</dbReference>
<feature type="transmembrane region" description="Helical" evidence="10">
    <location>
        <begin position="420"/>
        <end position="439"/>
    </location>
</feature>
<feature type="transmembrane region" description="Helical" evidence="10">
    <location>
        <begin position="51"/>
        <end position="75"/>
    </location>
</feature>
<accession>A0AAE4BTC3</accession>
<name>A0AAE4BTC3_9BACT</name>
<feature type="transmembrane region" description="Helical" evidence="10">
    <location>
        <begin position="391"/>
        <end position="414"/>
    </location>
</feature>
<dbReference type="GO" id="GO:0042910">
    <property type="term" value="F:xenobiotic transmembrane transporter activity"/>
    <property type="evidence" value="ECO:0007669"/>
    <property type="project" value="InterPro"/>
</dbReference>
<comment type="caution">
    <text evidence="11">The sequence shown here is derived from an EMBL/GenBank/DDBJ whole genome shotgun (WGS) entry which is preliminary data.</text>
</comment>
<proteinExistence type="inferred from homology"/>
<evidence type="ECO:0000256" key="10">
    <source>
        <dbReference type="SAM" id="Phobius"/>
    </source>
</evidence>
<dbReference type="CDD" id="cd13143">
    <property type="entry name" value="MATE_MepA_like"/>
    <property type="match status" value="1"/>
</dbReference>
<dbReference type="GO" id="GO:0005886">
    <property type="term" value="C:plasma membrane"/>
    <property type="evidence" value="ECO:0007669"/>
    <property type="project" value="UniProtKB-SubCell"/>
</dbReference>
<keyword evidence="5" id="KW-1003">Cell membrane</keyword>
<comment type="subcellular location">
    <subcellularLocation>
        <location evidence="1">Cell membrane</location>
        <topology evidence="1">Multi-pass membrane protein</topology>
    </subcellularLocation>
</comment>
<evidence type="ECO:0000313" key="11">
    <source>
        <dbReference type="EMBL" id="MDR6242049.1"/>
    </source>
</evidence>
<dbReference type="AlphaFoldDB" id="A0AAE4BTC3"/>
<feature type="transmembrane region" description="Helical" evidence="10">
    <location>
        <begin position="319"/>
        <end position="341"/>
    </location>
</feature>
<organism evidence="11 12">
    <name type="scientific">Aureibacter tunicatorum</name>
    <dbReference type="NCBI Taxonomy" id="866807"/>
    <lineage>
        <taxon>Bacteria</taxon>
        <taxon>Pseudomonadati</taxon>
        <taxon>Bacteroidota</taxon>
        <taxon>Cytophagia</taxon>
        <taxon>Cytophagales</taxon>
        <taxon>Persicobacteraceae</taxon>
        <taxon>Aureibacter</taxon>
    </lineage>
</organism>
<dbReference type="InterPro" id="IPR045070">
    <property type="entry name" value="MATE_MepA-like"/>
</dbReference>
<feature type="transmembrane region" description="Helical" evidence="10">
    <location>
        <begin position="361"/>
        <end position="382"/>
    </location>
</feature>
<dbReference type="InterPro" id="IPR051327">
    <property type="entry name" value="MATE_MepA_subfamily"/>
</dbReference>
<dbReference type="GO" id="GO:0046677">
    <property type="term" value="P:response to antibiotic"/>
    <property type="evidence" value="ECO:0007669"/>
    <property type="project" value="UniProtKB-KW"/>
</dbReference>
<dbReference type="InterPro" id="IPR048279">
    <property type="entry name" value="MdtK-like"/>
</dbReference>
<keyword evidence="9" id="KW-0046">Antibiotic resistance</keyword>
<dbReference type="NCBIfam" id="TIGR00797">
    <property type="entry name" value="matE"/>
    <property type="match status" value="1"/>
</dbReference>
<comment type="similarity">
    <text evidence="2">Belongs to the multi antimicrobial extrusion (MATE) (TC 2.A.66.1) family. MepA subfamily.</text>
</comment>
<keyword evidence="12" id="KW-1185">Reference proteome</keyword>
<evidence type="ECO:0000256" key="7">
    <source>
        <dbReference type="ARBA" id="ARBA00022989"/>
    </source>
</evidence>
<evidence type="ECO:0000313" key="12">
    <source>
        <dbReference type="Proteomes" id="UP001185092"/>
    </source>
</evidence>
<keyword evidence="4" id="KW-0813">Transport</keyword>
<evidence type="ECO:0000256" key="5">
    <source>
        <dbReference type="ARBA" id="ARBA00022475"/>
    </source>
</evidence>
<dbReference type="PIRSF" id="PIRSF006603">
    <property type="entry name" value="DinF"/>
    <property type="match status" value="1"/>
</dbReference>
<feature type="transmembrane region" description="Helical" evidence="10">
    <location>
        <begin position="200"/>
        <end position="220"/>
    </location>
</feature>
<evidence type="ECO:0000256" key="6">
    <source>
        <dbReference type="ARBA" id="ARBA00022692"/>
    </source>
</evidence>
<keyword evidence="7 10" id="KW-1133">Transmembrane helix</keyword>
<keyword evidence="8 10" id="KW-0472">Membrane</keyword>
<reference evidence="11" key="1">
    <citation type="submission" date="2023-07" db="EMBL/GenBank/DDBJ databases">
        <title>Genomic Encyclopedia of Type Strains, Phase IV (KMG-IV): sequencing the most valuable type-strain genomes for metagenomic binning, comparative biology and taxonomic classification.</title>
        <authorList>
            <person name="Goeker M."/>
        </authorList>
    </citation>
    <scope>NUCLEOTIDE SEQUENCE</scope>
    <source>
        <strain evidence="11">DSM 26174</strain>
    </source>
</reference>
<feature type="transmembrane region" description="Helical" evidence="10">
    <location>
        <begin position="286"/>
        <end position="307"/>
    </location>
</feature>
<feature type="transmembrane region" description="Helical" evidence="10">
    <location>
        <begin position="241"/>
        <end position="266"/>
    </location>
</feature>
<protein>
    <recommendedName>
        <fullName evidence="3">Multidrug export protein MepA</fullName>
    </recommendedName>
</protein>
<feature type="transmembrane region" description="Helical" evidence="10">
    <location>
        <begin position="137"/>
        <end position="156"/>
    </location>
</feature>
<evidence type="ECO:0000256" key="9">
    <source>
        <dbReference type="ARBA" id="ARBA00023251"/>
    </source>
</evidence>
<dbReference type="RefSeq" id="WP_309943386.1">
    <property type="nucleotide sequence ID" value="NZ_AP025305.1"/>
</dbReference>
<evidence type="ECO:0000256" key="1">
    <source>
        <dbReference type="ARBA" id="ARBA00004651"/>
    </source>
</evidence>
<dbReference type="Proteomes" id="UP001185092">
    <property type="component" value="Unassembled WGS sequence"/>
</dbReference>